<dbReference type="Proteomes" id="UP000216311">
    <property type="component" value="Unassembled WGS sequence"/>
</dbReference>
<dbReference type="PANTHER" id="PTHR34180">
    <property type="entry name" value="PEPTIDASE C45"/>
    <property type="match status" value="1"/>
</dbReference>
<dbReference type="PANTHER" id="PTHR34180:SF1">
    <property type="entry name" value="BETA-ALANYL-DOPAMINE_CARCININE HYDROLASE"/>
    <property type="match status" value="1"/>
</dbReference>
<dbReference type="EMBL" id="NMVQ01000001">
    <property type="protein sequence ID" value="OYO25371.1"/>
    <property type="molecule type" value="Genomic_DNA"/>
</dbReference>
<dbReference type="Gene3D" id="1.10.10.2120">
    <property type="match status" value="1"/>
</dbReference>
<name>A0A255HC88_9ACTN</name>
<accession>A0A255HC88</accession>
<evidence type="ECO:0000259" key="1">
    <source>
        <dbReference type="Pfam" id="PF03417"/>
    </source>
</evidence>
<dbReference type="InterPro" id="IPR047794">
    <property type="entry name" value="C45_proenzyme-like"/>
</dbReference>
<feature type="domain" description="Peptidase C45 hydrolase" evidence="1">
    <location>
        <begin position="106"/>
        <end position="335"/>
    </location>
</feature>
<dbReference type="AlphaFoldDB" id="A0A255HC88"/>
<keyword evidence="3" id="KW-1185">Reference proteome</keyword>
<gene>
    <name evidence="2" type="ORF">CGZ93_01765</name>
</gene>
<evidence type="ECO:0000313" key="3">
    <source>
        <dbReference type="Proteomes" id="UP000216311"/>
    </source>
</evidence>
<organism evidence="2 3">
    <name type="scientific">Enemella dayhoffiae</name>
    <dbReference type="NCBI Taxonomy" id="2016507"/>
    <lineage>
        <taxon>Bacteria</taxon>
        <taxon>Bacillati</taxon>
        <taxon>Actinomycetota</taxon>
        <taxon>Actinomycetes</taxon>
        <taxon>Propionibacteriales</taxon>
        <taxon>Propionibacteriaceae</taxon>
        <taxon>Enemella</taxon>
    </lineage>
</organism>
<dbReference type="InterPro" id="IPR047801">
    <property type="entry name" value="Peptidase_C45"/>
</dbReference>
<reference evidence="2 3" key="1">
    <citation type="submission" date="2017-07" db="EMBL/GenBank/DDBJ databases">
        <title>Draft whole genome sequences of clinical Proprionibacteriaceae strains.</title>
        <authorList>
            <person name="Bernier A.-M."/>
            <person name="Bernard K."/>
            <person name="Domingo M.-C."/>
        </authorList>
    </citation>
    <scope>NUCLEOTIDE SEQUENCE [LARGE SCALE GENOMIC DNA]</scope>
    <source>
        <strain evidence="2 3">NML 130396</strain>
    </source>
</reference>
<dbReference type="NCBIfam" id="NF040521">
    <property type="entry name" value="C45_proenzyme"/>
    <property type="match status" value="1"/>
</dbReference>
<evidence type="ECO:0000313" key="2">
    <source>
        <dbReference type="EMBL" id="OYO25371.1"/>
    </source>
</evidence>
<sequence length="363" mass="38742">MGEQIGAATADLVADSLTHYLSQFRDLAGLDEATVRRAGSRFGEICRGFDAVAEQLLRGLAGGAGVAPELIFALNARTELLYGGRESERPEEGCTSLAVHGSHTTDGQLLVAQNWDWHPRQQGTSFLLATRDERGHAALTLTEPGMLAKSGISSTGLAVCANLLVSDRDRGTDGVPYHLLLRSVLHAPRISRALQGLLQARRISSGNLMLGAADEHGAEALNLELAPGYHAVQGPGADGLVVHANHFEPPTPFTDLRVDRAALTLLRPTRVRHRLAEALAARAVDAAAVAAALQDHFSFPDSVCRHVDPDVPEPEQTITCYALLLEPEAGRLSIATGPACENPFARWELASVFDEDAAPEVRS</sequence>
<dbReference type="InterPro" id="IPR005079">
    <property type="entry name" value="Peptidase_C45_hydrolase"/>
</dbReference>
<comment type="caution">
    <text evidence="2">The sequence shown here is derived from an EMBL/GenBank/DDBJ whole genome shotgun (WGS) entry which is preliminary data.</text>
</comment>
<dbReference type="Gene3D" id="3.60.60.10">
    <property type="entry name" value="Penicillin V Acylase, Chain A"/>
    <property type="match status" value="1"/>
</dbReference>
<dbReference type="OrthoDB" id="8109453at2"/>
<proteinExistence type="predicted"/>
<dbReference type="Pfam" id="PF03417">
    <property type="entry name" value="AAT"/>
    <property type="match status" value="1"/>
</dbReference>
<protein>
    <recommendedName>
        <fullName evidence="1">Peptidase C45 hydrolase domain-containing protein</fullName>
    </recommendedName>
</protein>